<evidence type="ECO:0000313" key="7">
    <source>
        <dbReference type="EMBL" id="CUW16328.1"/>
    </source>
</evidence>
<evidence type="ECO:0000313" key="8">
    <source>
        <dbReference type="Proteomes" id="UP000198868"/>
    </source>
</evidence>
<evidence type="ECO:0000256" key="1">
    <source>
        <dbReference type="ARBA" id="ARBA00004196"/>
    </source>
</evidence>
<dbReference type="Pfam" id="PF01297">
    <property type="entry name" value="ZnuA"/>
    <property type="match status" value="1"/>
</dbReference>
<dbReference type="GO" id="GO:0030313">
    <property type="term" value="C:cell envelope"/>
    <property type="evidence" value="ECO:0007669"/>
    <property type="project" value="UniProtKB-SubCell"/>
</dbReference>
<name>A0AAN2QVY9_9LACO</name>
<keyword evidence="5" id="KW-0472">Membrane</keyword>
<gene>
    <name evidence="6" type="ORF">KSL4_0471</name>
    <name evidence="7" type="ORF">PL111_1224</name>
</gene>
<keyword evidence="9" id="KW-1185">Reference proteome</keyword>
<evidence type="ECO:0000313" key="6">
    <source>
        <dbReference type="EMBL" id="CUW16079.1"/>
    </source>
</evidence>
<dbReference type="SUPFAM" id="SSF53807">
    <property type="entry name" value="Helical backbone' metal receptor"/>
    <property type="match status" value="1"/>
</dbReference>
<dbReference type="InterPro" id="IPR006127">
    <property type="entry name" value="ZnuA-like"/>
</dbReference>
<dbReference type="PANTHER" id="PTHR42953">
    <property type="entry name" value="HIGH-AFFINITY ZINC UPTAKE SYSTEM PROTEIN ZNUA-RELATED"/>
    <property type="match status" value="1"/>
</dbReference>
<proteinExistence type="predicted"/>
<dbReference type="EMBL" id="FBTB01000019">
    <property type="protein sequence ID" value="CUW16079.1"/>
    <property type="molecule type" value="Genomic_DNA"/>
</dbReference>
<feature type="transmembrane region" description="Helical" evidence="5">
    <location>
        <begin position="12"/>
        <end position="30"/>
    </location>
</feature>
<dbReference type="EMBL" id="FBTU01000024">
    <property type="protein sequence ID" value="CUW16328.1"/>
    <property type="molecule type" value="Genomic_DNA"/>
</dbReference>
<keyword evidence="2" id="KW-0813">Transport</keyword>
<evidence type="ECO:0000256" key="5">
    <source>
        <dbReference type="SAM" id="Phobius"/>
    </source>
</evidence>
<dbReference type="Proteomes" id="UP000199047">
    <property type="component" value="Unassembled WGS sequence"/>
</dbReference>
<keyword evidence="5" id="KW-1133">Transmembrane helix</keyword>
<evidence type="ECO:0000313" key="9">
    <source>
        <dbReference type="Proteomes" id="UP000199047"/>
    </source>
</evidence>
<dbReference type="AlphaFoldDB" id="A0AAN2QVY9"/>
<keyword evidence="4" id="KW-0732">Signal</keyword>
<dbReference type="Proteomes" id="UP000198868">
    <property type="component" value="Unassembled WGS sequence"/>
</dbReference>
<dbReference type="GO" id="GO:0046872">
    <property type="term" value="F:metal ion binding"/>
    <property type="evidence" value="ECO:0007669"/>
    <property type="project" value="UniProtKB-KW"/>
</dbReference>
<comment type="caution">
    <text evidence="7">The sequence shown here is derived from an EMBL/GenBank/DDBJ whole genome shotgun (WGS) entry which is preliminary data.</text>
</comment>
<evidence type="ECO:0000256" key="3">
    <source>
        <dbReference type="ARBA" id="ARBA00022723"/>
    </source>
</evidence>
<dbReference type="Gene3D" id="3.40.50.1980">
    <property type="entry name" value="Nitrogenase molybdenum iron protein domain"/>
    <property type="match status" value="2"/>
</dbReference>
<dbReference type="GO" id="GO:0030001">
    <property type="term" value="P:metal ion transport"/>
    <property type="evidence" value="ECO:0007669"/>
    <property type="project" value="InterPro"/>
</dbReference>
<sequence length="306" mass="34207">MGIKNMKRRYTIGTIVIVILAAIVLIFIGTHHSQTSSANSDKGIKVVSSVDFYGEAAQKVLGNYGSVQSVITNPNIDPHDYEPSAKIAKEVANANLVVYNGIGYDSWMTKLAKNANVKSVRVGEDVLGKKDGDNPHLWYQSQTMPKLVNYLATKFSKIDPKHKSEFKANAEKYIAQLQPIQTKITALKKNSDNKTVDVSEPVFDYALEELGYTENNTHFAKSVEDGTDPSPKDIKTMQDDIKSKKISFFVQNTQATDKTVTELVTLANKYSVPVLKVTETMPKGKTYEQWMISQYNQLEKIQQTEK</sequence>
<evidence type="ECO:0000256" key="2">
    <source>
        <dbReference type="ARBA" id="ARBA00022448"/>
    </source>
</evidence>
<dbReference type="PANTHER" id="PTHR42953:SF1">
    <property type="entry name" value="METAL-BINDING PROTEIN HI_0362-RELATED"/>
    <property type="match status" value="1"/>
</dbReference>
<organism evidence="7 8">
    <name type="scientific">Leuconostoc inhae</name>
    <dbReference type="NCBI Taxonomy" id="178001"/>
    <lineage>
        <taxon>Bacteria</taxon>
        <taxon>Bacillati</taxon>
        <taxon>Bacillota</taxon>
        <taxon>Bacilli</taxon>
        <taxon>Lactobacillales</taxon>
        <taxon>Lactobacillaceae</taxon>
        <taxon>Leuconostoc</taxon>
    </lineage>
</organism>
<evidence type="ECO:0000256" key="4">
    <source>
        <dbReference type="ARBA" id="ARBA00022729"/>
    </source>
</evidence>
<dbReference type="CDD" id="cd01020">
    <property type="entry name" value="TroA_b"/>
    <property type="match status" value="1"/>
</dbReference>
<accession>A0AAN2QVY9</accession>
<protein>
    <submittedName>
        <fullName evidence="7">Zinc ABC transporter, periplasmic-binding protein ZnuA</fullName>
    </submittedName>
</protein>
<comment type="subcellular location">
    <subcellularLocation>
        <location evidence="1">Cell envelope</location>
    </subcellularLocation>
</comment>
<reference evidence="8 9" key="1">
    <citation type="submission" date="2015-12" db="EMBL/GenBank/DDBJ databases">
        <authorList>
            <person name="Andreevskaya M."/>
        </authorList>
    </citation>
    <scope>NUCLEOTIDE SEQUENCE [LARGE SCALE GENOMIC DNA]</scope>
    <source>
        <strain evidence="6 9">KSL4-2</strain>
        <strain evidence="7 8">PL111</strain>
    </source>
</reference>
<keyword evidence="3" id="KW-0479">Metal-binding</keyword>
<keyword evidence="5" id="KW-0812">Transmembrane</keyword>
<dbReference type="InterPro" id="IPR050492">
    <property type="entry name" value="Bact_metal-bind_prot9"/>
</dbReference>